<dbReference type="GO" id="GO:0017148">
    <property type="term" value="P:negative regulation of translation"/>
    <property type="evidence" value="ECO:0007669"/>
    <property type="project" value="InterPro"/>
</dbReference>
<dbReference type="RefSeq" id="XP_018646919.1">
    <property type="nucleotide sequence ID" value="XM_018795754.1"/>
</dbReference>
<dbReference type="PANTHER" id="PTHR13162:SF8">
    <property type="entry name" value="CCR4-NOT TRANSCRIPTION COMPLEX SUBUNIT 1"/>
    <property type="match status" value="1"/>
</dbReference>
<dbReference type="InterPro" id="IPR040398">
    <property type="entry name" value="Not1"/>
</dbReference>
<organism evidence="2 3">
    <name type="scientific">Schistosoma mansoni</name>
    <name type="common">Blood fluke</name>
    <dbReference type="NCBI Taxonomy" id="6183"/>
    <lineage>
        <taxon>Eukaryota</taxon>
        <taxon>Metazoa</taxon>
        <taxon>Spiralia</taxon>
        <taxon>Lophotrochozoa</taxon>
        <taxon>Platyhelminthes</taxon>
        <taxon>Trematoda</taxon>
        <taxon>Digenea</taxon>
        <taxon>Strigeidida</taxon>
        <taxon>Schistosomatoidea</taxon>
        <taxon>Schistosomatidae</taxon>
        <taxon>Schistosoma</taxon>
    </lineage>
</organism>
<accession>G4M0A1</accession>
<dbReference type="GeneID" id="8352088"/>
<dbReference type="GO" id="GO:0000288">
    <property type="term" value="P:nuclear-transcribed mRNA catabolic process, deadenylation-dependent decay"/>
    <property type="evidence" value="ECO:0007669"/>
    <property type="project" value="TreeGrafter"/>
</dbReference>
<dbReference type="OrthoDB" id="1933107at2759"/>
<protein>
    <submittedName>
        <fullName evidence="3">Ccr4-not transcription complex, putative</fullName>
    </submittedName>
</protein>
<reference evidence="2" key="1">
    <citation type="journal article" date="2012" name="PLoS Negl. Trop. Dis.">
        <title>A systematically improved high quality genome and transcriptome of the human blood fluke Schistosoma mansoni.</title>
        <authorList>
            <person name="Protasio A.V."/>
            <person name="Tsai I.J."/>
            <person name="Babbage A."/>
            <person name="Nichol S."/>
            <person name="Hunt M."/>
            <person name="Aslett M.A."/>
            <person name="De Silva N."/>
            <person name="Velarde G.S."/>
            <person name="Anderson T.J."/>
            <person name="Clark R.C."/>
            <person name="Davidson C."/>
            <person name="Dillon G.P."/>
            <person name="Holroyd N.E."/>
            <person name="LoVerde P.T."/>
            <person name="Lloyd C."/>
            <person name="McQuillan J."/>
            <person name="Oliveira G."/>
            <person name="Otto T.D."/>
            <person name="Parker-Manuel S.J."/>
            <person name="Quail M.A."/>
            <person name="Wilson R.A."/>
            <person name="Zerlotini A."/>
            <person name="Dunne D.W."/>
            <person name="Berriman M."/>
        </authorList>
    </citation>
    <scope>NUCLEOTIDE SEQUENCE [LARGE SCALE GENOMIC DNA]</scope>
    <source>
        <strain evidence="2">Puerto Rican</strain>
    </source>
</reference>
<reference evidence="3" key="2">
    <citation type="submission" date="2018-12" db="UniProtKB">
        <authorList>
            <consortium name="WormBaseParasite"/>
        </authorList>
    </citation>
    <scope>IDENTIFICATION</scope>
    <source>
        <strain evidence="3">Puerto Rican</strain>
    </source>
</reference>
<sequence length="226" mass="26865">MESKLVSRCISPPEYISKQICFIMNNLTEYNLKSQVDEITTIMPYHFTQWLAYSILNRIASEPSQHNVYYKFITMISEHYTNFETMMLEILTKEIDYLLKLPNLNVSNGKILKYFGGFLGRLTMAYDIPLQLDIKSLIYTTFKDKPNLLDYIISFISELLKNIKYSKRIKLSNPWVTEILQVIKELHHITDKLNVQFEIELLFNFLECDFNECKSTYYLKRCIEKK</sequence>
<dbReference type="Proteomes" id="UP000008854">
    <property type="component" value="Unassembled WGS sequence"/>
</dbReference>
<evidence type="ECO:0000313" key="2">
    <source>
        <dbReference type="Proteomes" id="UP000008854"/>
    </source>
</evidence>
<dbReference type="PhylomeDB" id="G4M0A1"/>
<dbReference type="Pfam" id="PF16415">
    <property type="entry name" value="CNOT1_CAF1_bind"/>
    <property type="match status" value="1"/>
</dbReference>
<evidence type="ECO:0000313" key="3">
    <source>
        <dbReference type="WBParaSite" id="Smp_072100.1"/>
    </source>
</evidence>
<proteinExistence type="predicted"/>
<evidence type="ECO:0000259" key="1">
    <source>
        <dbReference type="Pfam" id="PF16415"/>
    </source>
</evidence>
<dbReference type="WBParaSite" id="Smp_072100.1">
    <property type="protein sequence ID" value="Smp_072100.1"/>
    <property type="gene ID" value="Smp_072100"/>
</dbReference>
<dbReference type="GO" id="GO:0000932">
    <property type="term" value="C:P-body"/>
    <property type="evidence" value="ECO:0007669"/>
    <property type="project" value="TreeGrafter"/>
</dbReference>
<dbReference type="InterPro" id="IPR032191">
    <property type="entry name" value="CNOT1_CAF1_bind"/>
</dbReference>
<feature type="domain" description="CCR4-NOT transcription complex subunit 1 CAF1-binding" evidence="1">
    <location>
        <begin position="10"/>
        <end position="221"/>
    </location>
</feature>
<dbReference type="GO" id="GO:0060090">
    <property type="term" value="F:molecular adaptor activity"/>
    <property type="evidence" value="ECO:0007669"/>
    <property type="project" value="TreeGrafter"/>
</dbReference>
<dbReference type="AlphaFoldDB" id="G4M0A1"/>
<name>G4M0A1_SCHMA</name>
<dbReference type="InParanoid" id="G4M0A1"/>
<dbReference type="HOGENOM" id="CLU_1226173_0_0_1"/>
<dbReference type="PANTHER" id="PTHR13162">
    <property type="entry name" value="CCR4-NOT TRANSCRIPTION COMPLEX"/>
    <property type="match status" value="1"/>
</dbReference>
<dbReference type="KEGG" id="smm:Smp_072100"/>
<dbReference type="Gene3D" id="1.25.40.180">
    <property type="match status" value="1"/>
</dbReference>
<dbReference type="eggNOG" id="KOG1831">
    <property type="taxonomic scope" value="Eukaryota"/>
</dbReference>
<dbReference type="STRING" id="6183.G4M0A1"/>
<dbReference type="CTD" id="8352088"/>
<keyword evidence="2" id="KW-1185">Reference proteome</keyword>
<dbReference type="OMA" id="QTHELMS"/>
<dbReference type="GO" id="GO:0030015">
    <property type="term" value="C:CCR4-NOT core complex"/>
    <property type="evidence" value="ECO:0007669"/>
    <property type="project" value="InterPro"/>
</dbReference>